<dbReference type="GO" id="GO:0005886">
    <property type="term" value="C:plasma membrane"/>
    <property type="evidence" value="ECO:0007669"/>
    <property type="project" value="UniProtKB-SubCell"/>
</dbReference>
<evidence type="ECO:0000256" key="6">
    <source>
        <dbReference type="ARBA" id="ARBA00022737"/>
    </source>
</evidence>
<evidence type="ECO:0000256" key="5">
    <source>
        <dbReference type="ARBA" id="ARBA00022692"/>
    </source>
</evidence>
<keyword evidence="5 13" id="KW-0812">Transmembrane</keyword>
<dbReference type="GO" id="GO:0032049">
    <property type="term" value="P:cardiolipin biosynthetic process"/>
    <property type="evidence" value="ECO:0007669"/>
    <property type="project" value="UniProtKB-UniRule"/>
</dbReference>
<dbReference type="GO" id="GO:0008808">
    <property type="term" value="F:cardiolipin synthase activity"/>
    <property type="evidence" value="ECO:0007669"/>
    <property type="project" value="UniProtKB-UniRule"/>
</dbReference>
<evidence type="ECO:0000256" key="1">
    <source>
        <dbReference type="ARBA" id="ARBA00004651"/>
    </source>
</evidence>
<dbReference type="EC" id="2.7.8.-" evidence="12"/>
<feature type="domain" description="PLD phosphodiesterase" evidence="14">
    <location>
        <begin position="399"/>
        <end position="430"/>
    </location>
</feature>
<dbReference type="AlphaFoldDB" id="A0A9X1QTH5"/>
<evidence type="ECO:0000256" key="10">
    <source>
        <dbReference type="ARBA" id="ARBA00023209"/>
    </source>
</evidence>
<keyword evidence="7 13" id="KW-1133">Transmembrane helix</keyword>
<dbReference type="SUPFAM" id="SSF56024">
    <property type="entry name" value="Phospholipase D/nuclease"/>
    <property type="match status" value="2"/>
</dbReference>
<dbReference type="Pfam" id="PF13091">
    <property type="entry name" value="PLDc_2"/>
    <property type="match status" value="2"/>
</dbReference>
<dbReference type="NCBIfam" id="TIGR04265">
    <property type="entry name" value="bac_cardiolipin"/>
    <property type="match status" value="1"/>
</dbReference>
<accession>A0A9X1QTH5</accession>
<gene>
    <name evidence="15" type="primary">cls</name>
    <name evidence="15" type="ORF">L1O03_08660</name>
</gene>
<proteinExistence type="predicted"/>
<evidence type="ECO:0000256" key="3">
    <source>
        <dbReference type="ARBA" id="ARBA00022516"/>
    </source>
</evidence>
<dbReference type="EMBL" id="JAKGSI010000004">
    <property type="protein sequence ID" value="MCF4007244.1"/>
    <property type="molecule type" value="Genomic_DNA"/>
</dbReference>
<keyword evidence="16" id="KW-1185">Reference proteome</keyword>
<keyword evidence="10" id="KW-0594">Phospholipid biosynthesis</keyword>
<sequence>MAINIDTWQAIGLVLDYSIKILAIGFVPEGRRPSSSTAWLLAILLIPLVGLPLFLLMGSPYINRRRHRIQQEATLMIENVQADIPDHPAKPELSPEIASILRLNRRLTGMPAVPCFSHGLHTDYDATLRAIAAAIDEAEEYVHLQIYITSWDSATDVVFRAIKRAVERGVTVRILFDHVGSWKYPGYWRIGRRLTRIGVDWHVMLPLQPWKGRFRRPDLRNHRKIVIIDGKVAFMGSLNLIDRTYLTRTNLRNNRQWVDIMAEVSGPIVTSMEAIFAVDWYTETGETIAINPLAAISSPPQGSPNIAQAVPSGPGYTTEPNLRMFTSIAHHAKERLVLCSPYFVPDESLLEAVTSASYRGVRVELFVSERADQFVVHHAQSSYYQALLEAGVHIYLFPRPFVLHTKYIVADPEGENPLAILGSSNMDFRSFGLNYEVSLMVPSGSLIRDLTELTDVYLRVSRELNLDTWNQRSLVRRYIDNAMKLTSSLQ</sequence>
<dbReference type="InterPro" id="IPR025202">
    <property type="entry name" value="PLD-like_dom"/>
</dbReference>
<name>A0A9X1QTH5_9CORY</name>
<dbReference type="Proteomes" id="UP001139336">
    <property type="component" value="Unassembled WGS sequence"/>
</dbReference>
<evidence type="ECO:0000256" key="2">
    <source>
        <dbReference type="ARBA" id="ARBA00022475"/>
    </source>
</evidence>
<keyword evidence="8" id="KW-0443">Lipid metabolism</keyword>
<evidence type="ECO:0000256" key="11">
    <source>
        <dbReference type="ARBA" id="ARBA00023264"/>
    </source>
</evidence>
<evidence type="ECO:0000313" key="15">
    <source>
        <dbReference type="EMBL" id="MCF4007244.1"/>
    </source>
</evidence>
<evidence type="ECO:0000256" key="13">
    <source>
        <dbReference type="SAM" id="Phobius"/>
    </source>
</evidence>
<dbReference type="PROSITE" id="PS50035">
    <property type="entry name" value="PLD"/>
    <property type="match status" value="2"/>
</dbReference>
<dbReference type="RefSeq" id="WP_236119384.1">
    <property type="nucleotide sequence ID" value="NZ_JAKGSI010000004.1"/>
</dbReference>
<evidence type="ECO:0000256" key="7">
    <source>
        <dbReference type="ARBA" id="ARBA00022989"/>
    </source>
</evidence>
<reference evidence="15" key="1">
    <citation type="submission" date="2022-01" db="EMBL/GenBank/DDBJ databases">
        <title>Corynebacterium sp. nov isolated from isolated from the feces of the greater white-fronted geese (Anser albifrons) at Poyang Lake, PR China.</title>
        <authorList>
            <person name="Liu Q."/>
        </authorList>
    </citation>
    <scope>NUCLEOTIDE SEQUENCE</scope>
    <source>
        <strain evidence="15">JCM 32435</strain>
    </source>
</reference>
<evidence type="ECO:0000259" key="14">
    <source>
        <dbReference type="PROSITE" id="PS50035"/>
    </source>
</evidence>
<keyword evidence="3" id="KW-0444">Lipid biosynthesis</keyword>
<organism evidence="15 16">
    <name type="scientific">Corynebacterium uropygiale</name>
    <dbReference type="NCBI Taxonomy" id="1775911"/>
    <lineage>
        <taxon>Bacteria</taxon>
        <taxon>Bacillati</taxon>
        <taxon>Actinomycetota</taxon>
        <taxon>Actinomycetes</taxon>
        <taxon>Mycobacteriales</taxon>
        <taxon>Corynebacteriaceae</taxon>
        <taxon>Corynebacterium</taxon>
    </lineage>
</organism>
<keyword evidence="9 13" id="KW-0472">Membrane</keyword>
<dbReference type="InterPro" id="IPR001736">
    <property type="entry name" value="PLipase_D/transphosphatidylase"/>
</dbReference>
<dbReference type="PANTHER" id="PTHR21248:SF22">
    <property type="entry name" value="PHOSPHOLIPASE D"/>
    <property type="match status" value="1"/>
</dbReference>
<evidence type="ECO:0000256" key="12">
    <source>
        <dbReference type="NCBIfam" id="TIGR04265"/>
    </source>
</evidence>
<dbReference type="InterPro" id="IPR022924">
    <property type="entry name" value="Cardiolipin_synthase"/>
</dbReference>
<feature type="domain" description="PLD phosphodiesterase" evidence="14">
    <location>
        <begin position="217"/>
        <end position="244"/>
    </location>
</feature>
<dbReference type="InterPro" id="IPR027379">
    <property type="entry name" value="CLS_N"/>
</dbReference>
<keyword evidence="2" id="KW-1003">Cell membrane</keyword>
<evidence type="ECO:0000256" key="4">
    <source>
        <dbReference type="ARBA" id="ARBA00022679"/>
    </source>
</evidence>
<evidence type="ECO:0000256" key="8">
    <source>
        <dbReference type="ARBA" id="ARBA00023098"/>
    </source>
</evidence>
<dbReference type="Gene3D" id="3.30.870.10">
    <property type="entry name" value="Endonuclease Chain A"/>
    <property type="match status" value="2"/>
</dbReference>
<protein>
    <recommendedName>
        <fullName evidence="12">Cardiolipin synthase</fullName>
        <ecNumber evidence="12">2.7.8.-</ecNumber>
    </recommendedName>
</protein>
<comment type="caution">
    <text evidence="15">The sequence shown here is derived from an EMBL/GenBank/DDBJ whole genome shotgun (WGS) entry which is preliminary data.</text>
</comment>
<dbReference type="PANTHER" id="PTHR21248">
    <property type="entry name" value="CARDIOLIPIN SYNTHASE"/>
    <property type="match status" value="1"/>
</dbReference>
<evidence type="ECO:0000313" key="16">
    <source>
        <dbReference type="Proteomes" id="UP001139336"/>
    </source>
</evidence>
<feature type="transmembrane region" description="Helical" evidence="13">
    <location>
        <begin position="38"/>
        <end position="58"/>
    </location>
</feature>
<keyword evidence="4" id="KW-0808">Transferase</keyword>
<keyword evidence="6" id="KW-0677">Repeat</keyword>
<evidence type="ECO:0000256" key="9">
    <source>
        <dbReference type="ARBA" id="ARBA00023136"/>
    </source>
</evidence>
<keyword evidence="11" id="KW-1208">Phospholipid metabolism</keyword>
<dbReference type="SMART" id="SM00155">
    <property type="entry name" value="PLDc"/>
    <property type="match status" value="2"/>
</dbReference>
<dbReference type="Pfam" id="PF13396">
    <property type="entry name" value="PLDc_N"/>
    <property type="match status" value="1"/>
</dbReference>
<comment type="subcellular location">
    <subcellularLocation>
        <location evidence="1">Cell membrane</location>
        <topology evidence="1">Multi-pass membrane protein</topology>
    </subcellularLocation>
</comment>